<sequence length="91" mass="9881">MFLGLRELVYSKLRYILVTGIMVLIMLLSLILSGLANGLAYDNASSVADNGVPYYVLSKDAQDKLSRSQFPESKLADVKKDANVKDAAVLG</sequence>
<organism evidence="3 4">
    <name type="scientific">Listeria booriae</name>
    <dbReference type="NCBI Taxonomy" id="1552123"/>
    <lineage>
        <taxon>Bacteria</taxon>
        <taxon>Bacillati</taxon>
        <taxon>Bacillota</taxon>
        <taxon>Bacilli</taxon>
        <taxon>Bacillales</taxon>
        <taxon>Listeriaceae</taxon>
        <taxon>Listeria</taxon>
    </lineage>
</organism>
<feature type="non-terminal residue" evidence="3">
    <location>
        <position position="91"/>
    </location>
</feature>
<gene>
    <name evidence="3" type="ORF">HB759_17065</name>
</gene>
<keyword evidence="2" id="KW-0472">Membrane</keyword>
<dbReference type="PANTHER" id="PTHR43738:SF1">
    <property type="entry name" value="HEMIN TRANSPORT SYSTEM PERMEASE PROTEIN HRTB-RELATED"/>
    <property type="match status" value="1"/>
</dbReference>
<evidence type="ECO:0000313" key="4">
    <source>
        <dbReference type="Proteomes" id="UP000532866"/>
    </source>
</evidence>
<keyword evidence="2" id="KW-0812">Transmembrane</keyword>
<proteinExistence type="predicted"/>
<dbReference type="PANTHER" id="PTHR43738">
    <property type="entry name" value="ABC TRANSPORTER, MEMBRANE PROTEIN"/>
    <property type="match status" value="1"/>
</dbReference>
<dbReference type="InterPro" id="IPR051125">
    <property type="entry name" value="ABC-4/HrtB_transporter"/>
</dbReference>
<name>A0A7X1BWE5_9LIST</name>
<dbReference type="AlphaFoldDB" id="A0A7X1BWE5"/>
<feature type="transmembrane region" description="Helical" evidence="2">
    <location>
        <begin position="15"/>
        <end position="36"/>
    </location>
</feature>
<evidence type="ECO:0000313" key="3">
    <source>
        <dbReference type="EMBL" id="MBC1333652.1"/>
    </source>
</evidence>
<comment type="caution">
    <text evidence="3">The sequence shown here is derived from an EMBL/GenBank/DDBJ whole genome shotgun (WGS) entry which is preliminary data.</text>
</comment>
<accession>A0A7X1BWE5</accession>
<evidence type="ECO:0000256" key="1">
    <source>
        <dbReference type="ARBA" id="ARBA00022448"/>
    </source>
</evidence>
<protein>
    <submittedName>
        <fullName evidence="3">ABC transporter permease</fullName>
    </submittedName>
</protein>
<evidence type="ECO:0000256" key="2">
    <source>
        <dbReference type="SAM" id="Phobius"/>
    </source>
</evidence>
<keyword evidence="1" id="KW-0813">Transport</keyword>
<reference evidence="3 4" key="1">
    <citation type="submission" date="2020-03" db="EMBL/GenBank/DDBJ databases">
        <title>Soil Listeria distribution.</title>
        <authorList>
            <person name="Liao J."/>
            <person name="Wiedmann M."/>
        </authorList>
    </citation>
    <scope>NUCLEOTIDE SEQUENCE [LARGE SCALE GENOMIC DNA]</scope>
    <source>
        <strain evidence="3 4">FSL L7-1833</strain>
    </source>
</reference>
<dbReference type="EMBL" id="JAAROL010000055">
    <property type="protein sequence ID" value="MBC1333652.1"/>
    <property type="molecule type" value="Genomic_DNA"/>
</dbReference>
<dbReference type="Proteomes" id="UP000532866">
    <property type="component" value="Unassembled WGS sequence"/>
</dbReference>
<keyword evidence="2" id="KW-1133">Transmembrane helix</keyword>